<dbReference type="Pfam" id="PF03741">
    <property type="entry name" value="TerC"/>
    <property type="match status" value="1"/>
</dbReference>
<dbReference type="NCBIfam" id="TIGR03716">
    <property type="entry name" value="R_switched_YkoY"/>
    <property type="match status" value="1"/>
</dbReference>
<evidence type="ECO:0000256" key="5">
    <source>
        <dbReference type="ARBA" id="ARBA00023136"/>
    </source>
</evidence>
<dbReference type="Proteomes" id="UP001152872">
    <property type="component" value="Unassembled WGS sequence"/>
</dbReference>
<dbReference type="AlphaFoldDB" id="A0A9X4RK41"/>
<dbReference type="InterPro" id="IPR022493">
    <property type="entry name" value="CHP03716_TM_YkoY"/>
</dbReference>
<proteinExistence type="inferred from homology"/>
<feature type="transmembrane region" description="Helical" evidence="6">
    <location>
        <begin position="55"/>
        <end position="74"/>
    </location>
</feature>
<evidence type="ECO:0000256" key="2">
    <source>
        <dbReference type="ARBA" id="ARBA00007511"/>
    </source>
</evidence>
<feature type="transmembrane region" description="Helical" evidence="6">
    <location>
        <begin position="120"/>
        <end position="143"/>
    </location>
</feature>
<evidence type="ECO:0000313" key="7">
    <source>
        <dbReference type="EMBL" id="MDG3497311.1"/>
    </source>
</evidence>
<protein>
    <recommendedName>
        <fullName evidence="9">DUF475 domain-containing protein</fullName>
    </recommendedName>
</protein>
<dbReference type="RefSeq" id="WP_009629533.1">
    <property type="nucleotide sequence ID" value="NZ_VBTY01000325.1"/>
</dbReference>
<evidence type="ECO:0000313" key="8">
    <source>
        <dbReference type="Proteomes" id="UP001152872"/>
    </source>
</evidence>
<accession>A0A9X4RK41</accession>
<evidence type="ECO:0000256" key="6">
    <source>
        <dbReference type="SAM" id="Phobius"/>
    </source>
</evidence>
<reference evidence="7" key="1">
    <citation type="submission" date="2019-05" db="EMBL/GenBank/DDBJ databases">
        <title>Whole genome sequencing of Pseudanabaena catenata USMAC16.</title>
        <authorList>
            <person name="Khan Z."/>
            <person name="Omar W.M."/>
            <person name="Convey P."/>
            <person name="Merican F."/>
            <person name="Najimudin N."/>
        </authorList>
    </citation>
    <scope>NUCLEOTIDE SEQUENCE</scope>
    <source>
        <strain evidence="7">USMAC16</strain>
    </source>
</reference>
<sequence>MFEQFLDTNALSFRPEVIPILGVLILLEAILSADNAIALAAIVRSLPDPKQEEWALRYGLIGAFVLRIVLIFTATWVIKYWQFELAGSVYLLWLSGKFFLEKSQEDHDTKNPVRMADKLWQVVALVSLTDLAFSLDSVTAAVAVAEETWLVLIGGVVGIIALRFLAGLFIKWLSEFTHLESAGYLIVLLVGMRLFIKVFSDSLVPPEWLMLSCIGLVFLWGFSKREPLEITSEIEEVAE</sequence>
<comment type="subcellular location">
    <subcellularLocation>
        <location evidence="1">Membrane</location>
        <topology evidence="1">Multi-pass membrane protein</topology>
    </subcellularLocation>
</comment>
<feature type="transmembrane region" description="Helical" evidence="6">
    <location>
        <begin position="20"/>
        <end position="43"/>
    </location>
</feature>
<keyword evidence="4 6" id="KW-1133">Transmembrane helix</keyword>
<keyword evidence="8" id="KW-1185">Reference proteome</keyword>
<evidence type="ECO:0008006" key="9">
    <source>
        <dbReference type="Google" id="ProtNLM"/>
    </source>
</evidence>
<feature type="transmembrane region" description="Helical" evidence="6">
    <location>
        <begin position="149"/>
        <end position="170"/>
    </location>
</feature>
<feature type="transmembrane region" description="Helical" evidence="6">
    <location>
        <begin position="182"/>
        <end position="200"/>
    </location>
</feature>
<name>A0A9X4RK41_9CYAN</name>
<dbReference type="EMBL" id="VBTY01000325">
    <property type="protein sequence ID" value="MDG3497311.1"/>
    <property type="molecule type" value="Genomic_DNA"/>
</dbReference>
<evidence type="ECO:0000256" key="4">
    <source>
        <dbReference type="ARBA" id="ARBA00022989"/>
    </source>
</evidence>
<dbReference type="PANTHER" id="PTHR30238:SF4">
    <property type="entry name" value="SLL1022 PROTEIN"/>
    <property type="match status" value="1"/>
</dbReference>
<keyword evidence="5 6" id="KW-0472">Membrane</keyword>
<organism evidence="7 8">
    <name type="scientific">Pseudanabaena catenata USMAC16</name>
    <dbReference type="NCBI Taxonomy" id="1855837"/>
    <lineage>
        <taxon>Bacteria</taxon>
        <taxon>Bacillati</taxon>
        <taxon>Cyanobacteriota</taxon>
        <taxon>Cyanophyceae</taxon>
        <taxon>Pseudanabaenales</taxon>
        <taxon>Pseudanabaenaceae</taxon>
        <taxon>Pseudanabaena</taxon>
    </lineage>
</organism>
<dbReference type="GO" id="GO:0016020">
    <property type="term" value="C:membrane"/>
    <property type="evidence" value="ECO:0007669"/>
    <property type="project" value="UniProtKB-SubCell"/>
</dbReference>
<dbReference type="InterPro" id="IPR005496">
    <property type="entry name" value="Integral_membrane_TerC"/>
</dbReference>
<comment type="similarity">
    <text evidence="2">Belongs to the TerC family.</text>
</comment>
<dbReference type="PANTHER" id="PTHR30238">
    <property type="entry name" value="MEMBRANE BOUND PREDICTED REDOX MODULATOR"/>
    <property type="match status" value="1"/>
</dbReference>
<gene>
    <name evidence="7" type="ORF">FEV09_22515</name>
</gene>
<evidence type="ECO:0000256" key="3">
    <source>
        <dbReference type="ARBA" id="ARBA00022692"/>
    </source>
</evidence>
<comment type="caution">
    <text evidence="7">The sequence shown here is derived from an EMBL/GenBank/DDBJ whole genome shotgun (WGS) entry which is preliminary data.</text>
</comment>
<keyword evidence="3 6" id="KW-0812">Transmembrane</keyword>
<evidence type="ECO:0000256" key="1">
    <source>
        <dbReference type="ARBA" id="ARBA00004141"/>
    </source>
</evidence>
<feature type="transmembrane region" description="Helical" evidence="6">
    <location>
        <begin position="206"/>
        <end position="222"/>
    </location>
</feature>